<accession>A0A077S0B6</accession>
<feature type="region of interest" description="Disordered" evidence="1">
    <location>
        <begin position="41"/>
        <end position="66"/>
    </location>
</feature>
<dbReference type="PANTHER" id="PTHR33075:SF10">
    <property type="entry name" value="DUF4283 DOMAIN-CONTAINING PROTEIN"/>
    <property type="match status" value="1"/>
</dbReference>
<proteinExistence type="predicted"/>
<feature type="region of interest" description="Disordered" evidence="1">
    <location>
        <begin position="562"/>
        <end position="597"/>
    </location>
</feature>
<dbReference type="SUPFAM" id="SSF57756">
    <property type="entry name" value="Retrovirus zinc finger-like domains"/>
    <property type="match status" value="1"/>
</dbReference>
<feature type="region of interest" description="Disordered" evidence="1">
    <location>
        <begin position="220"/>
        <end position="285"/>
    </location>
</feature>
<feature type="domain" description="DUF7597" evidence="2">
    <location>
        <begin position="292"/>
        <end position="349"/>
    </location>
</feature>
<protein>
    <recommendedName>
        <fullName evidence="2">DUF7597 domain-containing protein</fullName>
    </recommendedName>
</protein>
<reference evidence="3" key="1">
    <citation type="journal article" date="2014" name="Science">
        <title>Structural and functional partitioning of bread wheat chromosome 3B.</title>
        <authorList>
            <person name="Choulet F."/>
            <person name="Alberti A."/>
            <person name="Theil S."/>
            <person name="Glover N."/>
            <person name="Barbe V."/>
            <person name="Daron J."/>
            <person name="Pingault L."/>
            <person name="Sourdille P."/>
            <person name="Couloux A."/>
            <person name="Paux E."/>
            <person name="Leroy P."/>
            <person name="Mangenot S."/>
            <person name="Guilhot N."/>
            <person name="Le Gouis J."/>
            <person name="Balfourier F."/>
            <person name="Alaux M."/>
            <person name="Jamilloux V."/>
            <person name="Poulain J."/>
            <person name="Durand C."/>
            <person name="Bellec A."/>
            <person name="Gaspin C."/>
            <person name="Safar J."/>
            <person name="Dolezel J."/>
            <person name="Rogers J."/>
            <person name="Vandepoele K."/>
            <person name="Aury J.M."/>
            <person name="Mayer K."/>
            <person name="Berges H."/>
            <person name="Quesneville H."/>
            <person name="Wincker P."/>
            <person name="Feuillet C."/>
        </authorList>
    </citation>
    <scope>NUCLEOTIDE SEQUENCE</scope>
</reference>
<sequence>MSPSRRCSMGGRLVHVTLQLGDPWWLTVELEAEKLRAAMARSMPANRAKRRSSGRDTSARSGNVLHDTPDVVSSACVASELQAHHGPLAQHRDLTPCTASIAQVAAQPSVPLLDKAISTSGDYSQLIMDSAGDSARFNDIIDDIVFNVWKCQNCLSMMHHTSSCSKQVRCRRCFKSGHRAKGCSDSAPSPAYRWVPRANSVSSERSAEIYSPVASVSSLGSLPSPITPATPSLPPLPAEPPSTTPPPPTSMPPPTAPPAPPSPPPSLPPSLKATSSPTELAPNPTMATFALDPTPFVPHGFEIIDGGPQRLPRTFYSPAVAPDRQHEDYAIAIIEPAPLPEEALIYRNMIGWDELPPPEHNHAPQHQDAPHDEPHDVQQELVDENQVVVDQSQESMVLQVSDDSVNNQPVNDMVIFQQHGAPLQPPLHIGQVLTVFGPVLPPDMLWKRSFQKMMPSLCFSEIPKFMFKSGFGSLLLSNKTWDVGFKEFDLSIVLPPQKGQLLGSFDDISEPISESFEFTAAPKVTLKRDRKQKAAALVDTEVRSSARLSALRDGYRLPCSVANKSNGLNRSPHTLKKRKTKSAQSDGAPSVPPPTAISDLQHIGARLRIALEKIAADKLVANPAHSTSSKSSDD</sequence>
<dbReference type="AlphaFoldDB" id="A0A077S0B6"/>
<dbReference type="EMBL" id="HG670306">
    <property type="protein sequence ID" value="CDM83101.1"/>
    <property type="molecule type" value="Genomic_DNA"/>
</dbReference>
<dbReference type="InterPro" id="IPR056018">
    <property type="entry name" value="DUF7597"/>
</dbReference>
<gene>
    <name evidence="3" type="ORF">TRAES_3BF272500010CFD_c1</name>
</gene>
<feature type="compositionally biased region" description="Pro residues" evidence="1">
    <location>
        <begin position="225"/>
        <end position="268"/>
    </location>
</feature>
<dbReference type="GO" id="GO:0003676">
    <property type="term" value="F:nucleic acid binding"/>
    <property type="evidence" value="ECO:0007669"/>
    <property type="project" value="InterPro"/>
</dbReference>
<evidence type="ECO:0000259" key="2">
    <source>
        <dbReference type="Pfam" id="PF24530"/>
    </source>
</evidence>
<evidence type="ECO:0000313" key="3">
    <source>
        <dbReference type="EMBL" id="CDM83101.1"/>
    </source>
</evidence>
<evidence type="ECO:0000256" key="1">
    <source>
        <dbReference type="SAM" id="MobiDB-lite"/>
    </source>
</evidence>
<name>A0A077S0B6_WHEAT</name>
<dbReference type="Gene3D" id="4.10.60.10">
    <property type="entry name" value="Zinc finger, CCHC-type"/>
    <property type="match status" value="1"/>
</dbReference>
<organism evidence="3">
    <name type="scientific">Triticum aestivum</name>
    <name type="common">Wheat</name>
    <dbReference type="NCBI Taxonomy" id="4565"/>
    <lineage>
        <taxon>Eukaryota</taxon>
        <taxon>Viridiplantae</taxon>
        <taxon>Streptophyta</taxon>
        <taxon>Embryophyta</taxon>
        <taxon>Tracheophyta</taxon>
        <taxon>Spermatophyta</taxon>
        <taxon>Magnoliopsida</taxon>
        <taxon>Liliopsida</taxon>
        <taxon>Poales</taxon>
        <taxon>Poaceae</taxon>
        <taxon>BOP clade</taxon>
        <taxon>Pooideae</taxon>
        <taxon>Triticodae</taxon>
        <taxon>Triticeae</taxon>
        <taxon>Triticinae</taxon>
        <taxon>Triticum</taxon>
    </lineage>
</organism>
<feature type="compositionally biased region" description="Low complexity" evidence="1">
    <location>
        <begin position="269"/>
        <end position="278"/>
    </location>
</feature>
<dbReference type="PANTHER" id="PTHR33075">
    <property type="entry name" value="OS02G0499800 PROTEIN"/>
    <property type="match status" value="1"/>
</dbReference>
<dbReference type="Pfam" id="PF24530">
    <property type="entry name" value="DUF7597"/>
    <property type="match status" value="1"/>
</dbReference>
<dbReference type="HOGENOM" id="CLU_431756_0_0_1"/>
<feature type="compositionally biased region" description="Polar residues" evidence="1">
    <location>
        <begin position="562"/>
        <end position="572"/>
    </location>
</feature>
<dbReference type="GO" id="GO:0008270">
    <property type="term" value="F:zinc ion binding"/>
    <property type="evidence" value="ECO:0007669"/>
    <property type="project" value="InterPro"/>
</dbReference>
<dbReference type="InterPro" id="IPR036875">
    <property type="entry name" value="Znf_CCHC_sf"/>
</dbReference>
<feature type="region of interest" description="Disordered" evidence="1">
    <location>
        <begin position="355"/>
        <end position="375"/>
    </location>
</feature>